<evidence type="ECO:0000256" key="5">
    <source>
        <dbReference type="ARBA" id="ARBA00022889"/>
    </source>
</evidence>
<feature type="domain" description="Cadherin" evidence="11">
    <location>
        <begin position="1136"/>
        <end position="1248"/>
    </location>
</feature>
<dbReference type="GO" id="GO:0007156">
    <property type="term" value="P:homophilic cell adhesion via plasma membrane adhesion molecules"/>
    <property type="evidence" value="ECO:0007669"/>
    <property type="project" value="InterPro"/>
</dbReference>
<keyword evidence="7 10" id="KW-0472">Membrane</keyword>
<dbReference type="GO" id="GO:0016477">
    <property type="term" value="P:cell migration"/>
    <property type="evidence" value="ECO:0007669"/>
    <property type="project" value="TreeGrafter"/>
</dbReference>
<dbReference type="InterPro" id="IPR015919">
    <property type="entry name" value="Cadherin-like_sf"/>
</dbReference>
<dbReference type="InterPro" id="IPR039808">
    <property type="entry name" value="Cadherin"/>
</dbReference>
<dbReference type="PROSITE" id="PS50268">
    <property type="entry name" value="CADHERIN_2"/>
    <property type="match status" value="14"/>
</dbReference>
<comment type="subcellular location">
    <subcellularLocation>
        <location evidence="1">Membrane</location>
    </subcellularLocation>
</comment>
<evidence type="ECO:0000256" key="2">
    <source>
        <dbReference type="ARBA" id="ARBA00022692"/>
    </source>
</evidence>
<evidence type="ECO:0000259" key="11">
    <source>
        <dbReference type="PROSITE" id="PS50268"/>
    </source>
</evidence>
<keyword evidence="6 10" id="KW-1133">Transmembrane helix</keyword>
<proteinExistence type="predicted"/>
<evidence type="ECO:0000256" key="10">
    <source>
        <dbReference type="SAM" id="Phobius"/>
    </source>
</evidence>
<keyword evidence="8" id="KW-0325">Glycoprotein</keyword>
<dbReference type="GO" id="GO:0005509">
    <property type="term" value="F:calcium ion binding"/>
    <property type="evidence" value="ECO:0007669"/>
    <property type="project" value="UniProtKB-UniRule"/>
</dbReference>
<dbReference type="Proteomes" id="UP000005408">
    <property type="component" value="Unassembled WGS sequence"/>
</dbReference>
<dbReference type="InterPro" id="IPR002126">
    <property type="entry name" value="Cadherin-like_dom"/>
</dbReference>
<dbReference type="EnsemblMetazoa" id="G2954.2">
    <property type="protein sequence ID" value="G2954.2:cds"/>
    <property type="gene ID" value="G2954"/>
</dbReference>
<evidence type="ECO:0000256" key="4">
    <source>
        <dbReference type="ARBA" id="ARBA00022837"/>
    </source>
</evidence>
<dbReference type="FunFam" id="2.60.40.60:FF:000116">
    <property type="entry name" value="Dachsous cadherin-related 2"/>
    <property type="match status" value="2"/>
</dbReference>
<feature type="domain" description="Cadherin" evidence="11">
    <location>
        <begin position="386"/>
        <end position="492"/>
    </location>
</feature>
<evidence type="ECO:0000313" key="13">
    <source>
        <dbReference type="Proteomes" id="UP000005408"/>
    </source>
</evidence>
<dbReference type="SUPFAM" id="SSF49313">
    <property type="entry name" value="Cadherin-like"/>
    <property type="match status" value="14"/>
</dbReference>
<accession>A0A8W8LSV6</accession>
<dbReference type="PANTHER" id="PTHR24027:SF438">
    <property type="entry name" value="CADHERIN 23"/>
    <property type="match status" value="1"/>
</dbReference>
<dbReference type="InterPro" id="IPR020894">
    <property type="entry name" value="Cadherin_CS"/>
</dbReference>
<dbReference type="GO" id="GO:0008013">
    <property type="term" value="F:beta-catenin binding"/>
    <property type="evidence" value="ECO:0007669"/>
    <property type="project" value="TreeGrafter"/>
</dbReference>
<sequence>MKPPTLGSSILNVQASRLNLVGRIYYESIGDYPAQSFFMVQNTSGAISVTQDLRQDNLRLNSYLLRVVAYDTSVSRLRATAECYITVRRNLNGPIFNPSTYEVTIREELAVNTYIQKLNVSDPDGNRVTCSMTGDQKALSYFSVDSQTCFVRVSRLLTEDNTRDIRYTVTVTATDNVSPNPQFSTATVFVNVLRDRFPPQFTNLPTVIQVQESSNINSTVFTATATDQDLKGTIVYEMIGMFPAQSFFDVNPISGRVFLRNGLLSDSLQTSSYVARLRAYDSVYPNNKAQADLTISVTRNQFGPATDSDGDQVIFSNLGSTNDQSYFYLNPETGRITLRKLLTGISQNQFTFNVRATDNRPSTVARTAEATVVISIIRDSGPPQFISTPYITSVPINKAVNTSFFNVQAIDNDLRGVIRYRLDGYSPGTQYFFLDQTTGAIYVRQPLTQISGLNIFTSFTLLVTAYDTGVPEIITSTIVTITITRNLNAPVFTANRYQETVYDYIGLGSNVLQITATDSDVTSPENSVIYDLQDNSGFFTIHPFNGMITIDRRLTEDTTRRTVYVFGATATDQGSPSRTGTATVTVNVIRNTGQPTFVTSINYDVTVSESTSVLSTLLQVRAVDSDDANTPNGQIRYSIVSPAVARSFFNIDPVSGNITSRLSLVSVPDDIYTFTVQATDLGIPALSSQISVTIRIQRKGLPSFGQDEYTVTFNEDYAVGNNILQLQATDPLNAQLQYDITGETNSLTMFSINAQTGQITLAQSFRSDSTISSYLIRVEAFRTTDPTKRAFTKVRVFVTRNTGAPAFIHGNLEITVLEDQALAVGIADLNATDPDSGENGRITYVLRGSDSVPSYSDIYFYVNPTSGVLYVTKRLSEDTQRPSRYVLSITAFDNGIPQLSSRVTVTVNVIRNRNGPVFSGNSYVTTIDESISVGTSILQVQATDADGDQVRYSIISGIPGSLYFRIDEVTGVIGVSSALTQTGQEQFAMTVQARDVPGQIASSRFATIQVTINVRRNPNAPVFLQSLYNLTISEYVGVQDLVVTVSATDADSAFTDSGRIRYRIIQASYTPPNQFAQFVASESSGGIYLSQPLTRDGVPDTFQLIVQAQDSAANPKSATATVSINVVRNLYTPTFNPNNYTAQVYDASAIGTSLFTVTATDADRTVPYNRDTPNAEFNYGMDKDFAYENQFFDVTNDGKVYIRKSLTNGDGRTVYRFRVSALDGSWKPKAGKTDCYVTVIYSSVRPRGVGFTQGLYNASVFENVPLQTSLLTAQVENHDPDTNLVCIIYSVSPSTSLSLFDVAVVGNACQLRVSGNIDREASGQYIIVIGVREEARRTKRQATNQQTPYVYNTFQNATVILTIEDRNDNAPQFIYPQYPGQLLNRNLYVGAISINAPAGSNVLSIYATDPDAGLNGQVVYELVDNTVSSAFGLNTSSGNIYTFLEFFRTSNNVNLNPYQLRVRASDRASDIERQSTETTVYIDLIEDKNRFVMELNVPPREAVRTVETTRREIQNATNKIVIIESIQARRILQNGQLSYDERYSDITFVVSDPNNGYNLVLNTELNLVGASTASGTLGQINSALRQTVELVRTPFSISSIQSVASGLQDRGNIVRVMTKSYTWWQDDPWIAFVALGAIVILLALVGIIILFYSWSRYNSYLASYRVYRRNYEHQPDFTNPPSFLKEYETQSLNMYVPPDETVHDLGEINMSFDRDASTRSQGGARVVARKNPVYDNREQIRLVTGFQDTRTNL</sequence>
<evidence type="ECO:0000256" key="8">
    <source>
        <dbReference type="ARBA" id="ARBA00023180"/>
    </source>
</evidence>
<keyword evidence="2 10" id="KW-0812">Transmembrane</keyword>
<evidence type="ECO:0000256" key="7">
    <source>
        <dbReference type="ARBA" id="ARBA00023136"/>
    </source>
</evidence>
<evidence type="ECO:0000313" key="12">
    <source>
        <dbReference type="EnsemblMetazoa" id="G2954.2:cds"/>
    </source>
</evidence>
<dbReference type="PANTHER" id="PTHR24027">
    <property type="entry name" value="CADHERIN-23"/>
    <property type="match status" value="1"/>
</dbReference>
<feature type="domain" description="Cadherin" evidence="11">
    <location>
        <begin position="808"/>
        <end position="918"/>
    </location>
</feature>
<keyword evidence="13" id="KW-1185">Reference proteome</keyword>
<evidence type="ECO:0000256" key="9">
    <source>
        <dbReference type="PROSITE-ProRule" id="PRU00043"/>
    </source>
</evidence>
<feature type="domain" description="Cadherin" evidence="11">
    <location>
        <begin position="202"/>
        <end position="306"/>
    </location>
</feature>
<feature type="domain" description="Cadherin" evidence="11">
    <location>
        <begin position="705"/>
        <end position="807"/>
    </location>
</feature>
<keyword evidence="5" id="KW-0130">Cell adhesion</keyword>
<dbReference type="Gene3D" id="2.60.40.60">
    <property type="entry name" value="Cadherins"/>
    <property type="match status" value="14"/>
</dbReference>
<feature type="domain" description="Cadherin" evidence="11">
    <location>
        <begin position="493"/>
        <end position="597"/>
    </location>
</feature>
<feature type="domain" description="Cadherin" evidence="11">
    <location>
        <begin position="599"/>
        <end position="704"/>
    </location>
</feature>
<organism evidence="12 13">
    <name type="scientific">Magallana gigas</name>
    <name type="common">Pacific oyster</name>
    <name type="synonym">Crassostrea gigas</name>
    <dbReference type="NCBI Taxonomy" id="29159"/>
    <lineage>
        <taxon>Eukaryota</taxon>
        <taxon>Metazoa</taxon>
        <taxon>Spiralia</taxon>
        <taxon>Lophotrochozoa</taxon>
        <taxon>Mollusca</taxon>
        <taxon>Bivalvia</taxon>
        <taxon>Autobranchia</taxon>
        <taxon>Pteriomorphia</taxon>
        <taxon>Ostreida</taxon>
        <taxon>Ostreoidea</taxon>
        <taxon>Ostreidae</taxon>
        <taxon>Magallana</taxon>
    </lineage>
</organism>
<evidence type="ECO:0000256" key="6">
    <source>
        <dbReference type="ARBA" id="ARBA00022989"/>
    </source>
</evidence>
<dbReference type="GO" id="GO:0016342">
    <property type="term" value="C:catenin complex"/>
    <property type="evidence" value="ECO:0007669"/>
    <property type="project" value="TreeGrafter"/>
</dbReference>
<evidence type="ECO:0000256" key="1">
    <source>
        <dbReference type="ARBA" id="ARBA00004370"/>
    </source>
</evidence>
<feature type="domain" description="Cadherin" evidence="11">
    <location>
        <begin position="1252"/>
        <end position="1373"/>
    </location>
</feature>
<feature type="domain" description="Cadherin" evidence="11">
    <location>
        <begin position="1384"/>
        <end position="1501"/>
    </location>
</feature>
<feature type="domain" description="Cadherin" evidence="11">
    <location>
        <begin position="1024"/>
        <end position="1135"/>
    </location>
</feature>
<keyword evidence="4 9" id="KW-0106">Calcium</keyword>
<feature type="domain" description="Cadherin" evidence="11">
    <location>
        <begin position="919"/>
        <end position="1023"/>
    </location>
</feature>
<dbReference type="CDD" id="cd11304">
    <property type="entry name" value="Cadherin_repeat"/>
    <property type="match status" value="14"/>
</dbReference>
<evidence type="ECO:0000256" key="3">
    <source>
        <dbReference type="ARBA" id="ARBA00022737"/>
    </source>
</evidence>
<feature type="transmembrane region" description="Helical" evidence="10">
    <location>
        <begin position="1629"/>
        <end position="1652"/>
    </location>
</feature>
<feature type="domain" description="Cadherin" evidence="11">
    <location>
        <begin position="305"/>
        <end position="385"/>
    </location>
</feature>
<dbReference type="PROSITE" id="PS00232">
    <property type="entry name" value="CADHERIN_1"/>
    <property type="match status" value="1"/>
</dbReference>
<feature type="domain" description="Cadherin" evidence="11">
    <location>
        <begin position="7"/>
        <end position="96"/>
    </location>
</feature>
<dbReference type="GO" id="GO:0045296">
    <property type="term" value="F:cadherin binding"/>
    <property type="evidence" value="ECO:0007669"/>
    <property type="project" value="TreeGrafter"/>
</dbReference>
<keyword evidence="3" id="KW-0677">Repeat</keyword>
<dbReference type="Pfam" id="PF00028">
    <property type="entry name" value="Cadherin"/>
    <property type="match status" value="9"/>
</dbReference>
<dbReference type="SMART" id="SM00112">
    <property type="entry name" value="CA"/>
    <property type="match status" value="13"/>
</dbReference>
<name>A0A8W8LSV6_MAGGI</name>
<reference evidence="12" key="1">
    <citation type="submission" date="2022-08" db="UniProtKB">
        <authorList>
            <consortium name="EnsemblMetazoa"/>
        </authorList>
    </citation>
    <scope>IDENTIFICATION</scope>
    <source>
        <strain evidence="12">05x7-T-G4-1.051#20</strain>
    </source>
</reference>
<dbReference type="PRINTS" id="PR00205">
    <property type="entry name" value="CADHERIN"/>
</dbReference>
<feature type="domain" description="Cadherin" evidence="11">
    <location>
        <begin position="97"/>
        <end position="201"/>
    </location>
</feature>
<protein>
    <recommendedName>
        <fullName evidence="11">Cadherin domain-containing protein</fullName>
    </recommendedName>
</protein>